<dbReference type="InterPro" id="IPR011011">
    <property type="entry name" value="Znf_FYVE_PHD"/>
</dbReference>
<evidence type="ECO:0000313" key="2">
    <source>
        <dbReference type="EMBL" id="KAF0722340.1"/>
    </source>
</evidence>
<dbReference type="SUPFAM" id="SSF57903">
    <property type="entry name" value="FYVE/PHD zinc finger"/>
    <property type="match status" value="1"/>
</dbReference>
<dbReference type="EMBL" id="VJMJ01000338">
    <property type="protein sequence ID" value="KAF0722340.1"/>
    <property type="molecule type" value="Genomic_DNA"/>
</dbReference>
<evidence type="ECO:0000259" key="1">
    <source>
        <dbReference type="PROSITE" id="PS50848"/>
    </source>
</evidence>
<gene>
    <name evidence="2" type="ORF">Ae201684_018505</name>
</gene>
<keyword evidence="3" id="KW-1185">Reference proteome</keyword>
<reference evidence="2 3" key="1">
    <citation type="submission" date="2019-07" db="EMBL/GenBank/DDBJ databases">
        <title>Genomics analysis of Aphanomyces spp. identifies a new class of oomycete effector associated with host adaptation.</title>
        <authorList>
            <person name="Gaulin E."/>
        </authorList>
    </citation>
    <scope>NUCLEOTIDE SEQUENCE [LARGE SCALE GENOMIC DNA]</scope>
    <source>
        <strain evidence="2 3">ATCC 201684</strain>
    </source>
</reference>
<dbReference type="PANTHER" id="PTHR13510:SF44">
    <property type="entry name" value="RABENOSYN-5"/>
    <property type="match status" value="1"/>
</dbReference>
<dbReference type="Proteomes" id="UP000481153">
    <property type="component" value="Unassembled WGS sequence"/>
</dbReference>
<proteinExistence type="predicted"/>
<dbReference type="InterPro" id="IPR002913">
    <property type="entry name" value="START_lipid-bd_dom"/>
</dbReference>
<comment type="caution">
    <text evidence="2">The sequence shown here is derived from an EMBL/GenBank/DDBJ whole genome shotgun (WGS) entry which is preliminary data.</text>
</comment>
<dbReference type="VEuPathDB" id="FungiDB:AeMF1_015632"/>
<protein>
    <recommendedName>
        <fullName evidence="1">START domain-containing protein</fullName>
    </recommendedName>
</protein>
<sequence>MRALVAKAKLQGGTHDWKLLKDESELKIYKGYSHGTTEDSVLHCGVMEVVGQLDENMEPYRYDTTEQAREYARRFGGAYADVVTLYTVQPRHPDRPNDCMQIKWFLAKSPMDKLVTRRDFVMPESSSDFHVDGKRGWVRSYRSIELAAVPDMRKELNCIRAYMYDMGFVVMESDRRGYLHMTYLADLDVKGIVPSWANDQTLKFWLRSMLDIDRFMRENRLGRTPFLKKEQLCPLDSRKCCALCRRNFGPLRKRTNCQKCGEVVCRACNRSWNVVVNDLNIQARA</sequence>
<dbReference type="PANTHER" id="PTHR13510">
    <property type="entry name" value="FYVE-FINGER-CONTAINING RAB5 EFFECTOR PROTEIN RABENOSYN-5-RELATED"/>
    <property type="match status" value="1"/>
</dbReference>
<feature type="domain" description="START" evidence="1">
    <location>
        <begin position="17"/>
        <end position="196"/>
    </location>
</feature>
<organism evidence="2 3">
    <name type="scientific">Aphanomyces euteiches</name>
    <dbReference type="NCBI Taxonomy" id="100861"/>
    <lineage>
        <taxon>Eukaryota</taxon>
        <taxon>Sar</taxon>
        <taxon>Stramenopiles</taxon>
        <taxon>Oomycota</taxon>
        <taxon>Saprolegniomycetes</taxon>
        <taxon>Saprolegniales</taxon>
        <taxon>Verrucalvaceae</taxon>
        <taxon>Aphanomyces</taxon>
    </lineage>
</organism>
<dbReference type="AlphaFoldDB" id="A0A6G0W5K6"/>
<evidence type="ECO:0000313" key="3">
    <source>
        <dbReference type="Proteomes" id="UP000481153"/>
    </source>
</evidence>
<dbReference type="PROSITE" id="PS50848">
    <property type="entry name" value="START"/>
    <property type="match status" value="1"/>
</dbReference>
<dbReference type="GO" id="GO:0008289">
    <property type="term" value="F:lipid binding"/>
    <property type="evidence" value="ECO:0007669"/>
    <property type="project" value="InterPro"/>
</dbReference>
<dbReference type="Gene3D" id="3.30.530.20">
    <property type="match status" value="1"/>
</dbReference>
<dbReference type="InterPro" id="IPR013083">
    <property type="entry name" value="Znf_RING/FYVE/PHD"/>
</dbReference>
<dbReference type="InterPro" id="IPR023393">
    <property type="entry name" value="START-like_dom_sf"/>
</dbReference>
<dbReference type="SUPFAM" id="SSF55961">
    <property type="entry name" value="Bet v1-like"/>
    <property type="match status" value="1"/>
</dbReference>
<dbReference type="Gene3D" id="3.30.40.10">
    <property type="entry name" value="Zinc/RING finger domain, C3HC4 (zinc finger)"/>
    <property type="match status" value="1"/>
</dbReference>
<accession>A0A6G0W5K6</accession>
<dbReference type="InterPro" id="IPR052727">
    <property type="entry name" value="Rab4/Rab5_effector"/>
</dbReference>
<name>A0A6G0W5K6_9STRA</name>